<dbReference type="EMBL" id="CM039437">
    <property type="protein sequence ID" value="KAI4307096.1"/>
    <property type="molecule type" value="Genomic_DNA"/>
</dbReference>
<gene>
    <name evidence="1" type="ORF">L6164_030320</name>
</gene>
<sequence>MEFSPLEGFFDFDSVPFPYQRDQLCFSEFPMLEDFGSNFASAEYNLPPLYEDLVIDQKPLSIISSSPPNANCESAANSFNELSMIVASGSSNSCKNEEREEGSRPSGRKKKTCSLELGEIRNYFDVPITKAAKQLNVGLTLLKRRCRELNIMRWPHRKIKSLNSLINNVKEMGLTEEVAMLERHRMLVEKLPDMELTEETKRLRQACFKANYKRRKYLTM</sequence>
<organism evidence="1 2">
    <name type="scientific">Bauhinia variegata</name>
    <name type="common">Purple orchid tree</name>
    <name type="synonym">Phanera variegata</name>
    <dbReference type="NCBI Taxonomy" id="167791"/>
    <lineage>
        <taxon>Eukaryota</taxon>
        <taxon>Viridiplantae</taxon>
        <taxon>Streptophyta</taxon>
        <taxon>Embryophyta</taxon>
        <taxon>Tracheophyta</taxon>
        <taxon>Spermatophyta</taxon>
        <taxon>Magnoliopsida</taxon>
        <taxon>eudicotyledons</taxon>
        <taxon>Gunneridae</taxon>
        <taxon>Pentapetalae</taxon>
        <taxon>rosids</taxon>
        <taxon>fabids</taxon>
        <taxon>Fabales</taxon>
        <taxon>Fabaceae</taxon>
        <taxon>Cercidoideae</taxon>
        <taxon>Cercideae</taxon>
        <taxon>Bauhiniinae</taxon>
        <taxon>Bauhinia</taxon>
    </lineage>
</organism>
<reference evidence="1 2" key="1">
    <citation type="journal article" date="2022" name="DNA Res.">
        <title>Chromosomal-level genome assembly of the orchid tree Bauhinia variegata (Leguminosae; Cercidoideae) supports the allotetraploid origin hypothesis of Bauhinia.</title>
        <authorList>
            <person name="Zhong Y."/>
            <person name="Chen Y."/>
            <person name="Zheng D."/>
            <person name="Pang J."/>
            <person name="Liu Y."/>
            <person name="Luo S."/>
            <person name="Meng S."/>
            <person name="Qian L."/>
            <person name="Wei D."/>
            <person name="Dai S."/>
            <person name="Zhou R."/>
        </authorList>
    </citation>
    <scope>NUCLEOTIDE SEQUENCE [LARGE SCALE GENOMIC DNA]</scope>
    <source>
        <strain evidence="1">BV-YZ2020</strain>
    </source>
</reference>
<accession>A0ACB9LCC0</accession>
<dbReference type="Proteomes" id="UP000828941">
    <property type="component" value="Chromosome 12"/>
</dbReference>
<name>A0ACB9LCC0_BAUVA</name>
<keyword evidence="2" id="KW-1185">Reference proteome</keyword>
<protein>
    <submittedName>
        <fullName evidence="1">Uncharacterized protein</fullName>
    </submittedName>
</protein>
<proteinExistence type="predicted"/>
<evidence type="ECO:0000313" key="1">
    <source>
        <dbReference type="EMBL" id="KAI4307096.1"/>
    </source>
</evidence>
<evidence type="ECO:0000313" key="2">
    <source>
        <dbReference type="Proteomes" id="UP000828941"/>
    </source>
</evidence>
<comment type="caution">
    <text evidence="1">The sequence shown here is derived from an EMBL/GenBank/DDBJ whole genome shotgun (WGS) entry which is preliminary data.</text>
</comment>